<gene>
    <name evidence="4" type="ORF">GCM10008025_27990</name>
</gene>
<dbReference type="InterPro" id="IPR040680">
    <property type="entry name" value="DUF5643"/>
</dbReference>
<evidence type="ECO:0000313" key="5">
    <source>
        <dbReference type="Proteomes" id="UP000613512"/>
    </source>
</evidence>
<keyword evidence="1" id="KW-0472">Membrane</keyword>
<keyword evidence="1" id="KW-1133">Transmembrane helix</keyword>
<dbReference type="EMBL" id="BMEY01000015">
    <property type="protein sequence ID" value="GGA83238.1"/>
    <property type="molecule type" value="Genomic_DNA"/>
</dbReference>
<feature type="domain" description="DUF4179" evidence="2">
    <location>
        <begin position="43"/>
        <end position="134"/>
    </location>
</feature>
<keyword evidence="1" id="KW-0812">Transmembrane</keyword>
<comment type="caution">
    <text evidence="4">The sequence shown here is derived from an EMBL/GenBank/DDBJ whole genome shotgun (WGS) entry which is preliminary data.</text>
</comment>
<dbReference type="Pfam" id="PF13786">
    <property type="entry name" value="DUF4179"/>
    <property type="match status" value="1"/>
</dbReference>
<dbReference type="RefSeq" id="WP_188385292.1">
    <property type="nucleotide sequence ID" value="NZ_BMEY01000015.1"/>
</dbReference>
<reference evidence="4" key="1">
    <citation type="journal article" date="2014" name="Int. J. Syst. Evol. Microbiol.">
        <title>Complete genome sequence of Corynebacterium casei LMG S-19264T (=DSM 44701T), isolated from a smear-ripened cheese.</title>
        <authorList>
            <consortium name="US DOE Joint Genome Institute (JGI-PGF)"/>
            <person name="Walter F."/>
            <person name="Albersmeier A."/>
            <person name="Kalinowski J."/>
            <person name="Ruckert C."/>
        </authorList>
    </citation>
    <scope>NUCLEOTIDE SEQUENCE</scope>
    <source>
        <strain evidence="4">CGMCC 1.12408</strain>
    </source>
</reference>
<name>A0A916WBH7_9BACI</name>
<proteinExistence type="predicted"/>
<evidence type="ECO:0000259" key="3">
    <source>
        <dbReference type="Pfam" id="PF18705"/>
    </source>
</evidence>
<keyword evidence="5" id="KW-1185">Reference proteome</keyword>
<feature type="transmembrane region" description="Helical" evidence="1">
    <location>
        <begin position="51"/>
        <end position="75"/>
    </location>
</feature>
<dbReference type="InterPro" id="IPR025436">
    <property type="entry name" value="DUF4179"/>
</dbReference>
<dbReference type="AlphaFoldDB" id="A0A916WBH7"/>
<dbReference type="Gene3D" id="2.60.40.1630">
    <property type="entry name" value="bacillus anthracis domain"/>
    <property type="match status" value="1"/>
</dbReference>
<evidence type="ECO:0000259" key="2">
    <source>
        <dbReference type="Pfam" id="PF13786"/>
    </source>
</evidence>
<dbReference type="Gene3D" id="2.60.40.1640">
    <property type="entry name" value="Conserved domain protein"/>
    <property type="match status" value="1"/>
</dbReference>
<sequence>MKDIYELLNGIELELKDEDIAPVTEFEKKKLASGLKQKVVKKRKQNKWKRGLSVAILTFGLMTSAMIGLSFTAYAEEIPFLGNIFKFFNSDGTYAGYDENAKKLDLVEESNGIKISVMDTVFDGKQLFVTYRIETEKDLGPRPWLNSSPIFGDSGLVGSDEVSKIEDGNYIGVSSVDHMSSYEFDEAQVNWKIDSISTEPNNQGITFEGNWEFAFDVKAVESKNIAIEEKVEKSGIQFTAENIRITPMSFILTHTFISDYKIINNWDNRSVWAEVEDDLGNTYTPLSIRGSGQDHYGVKMYSTFEKLDPKATKLILTPIVELSDNDTIGYYESGKPIKANYRSENSKADYEKFQMEEIVIDLK</sequence>
<evidence type="ECO:0000313" key="4">
    <source>
        <dbReference type="EMBL" id="GGA83238.1"/>
    </source>
</evidence>
<evidence type="ECO:0000256" key="1">
    <source>
        <dbReference type="SAM" id="Phobius"/>
    </source>
</evidence>
<feature type="domain" description="DUF5643" evidence="3">
    <location>
        <begin position="222"/>
        <end position="333"/>
    </location>
</feature>
<reference evidence="4" key="2">
    <citation type="submission" date="2020-09" db="EMBL/GenBank/DDBJ databases">
        <authorList>
            <person name="Sun Q."/>
            <person name="Zhou Y."/>
        </authorList>
    </citation>
    <scope>NUCLEOTIDE SEQUENCE</scope>
    <source>
        <strain evidence="4">CGMCC 1.12408</strain>
    </source>
</reference>
<protein>
    <submittedName>
        <fullName evidence="4">ECF-type sigma factor negative effector</fullName>
    </submittedName>
</protein>
<accession>A0A916WBH7</accession>
<dbReference type="Pfam" id="PF18705">
    <property type="entry name" value="DUF5643"/>
    <property type="match status" value="1"/>
</dbReference>
<organism evidence="4 5">
    <name type="scientific">Ornithinibacillus halotolerans</name>
    <dbReference type="NCBI Taxonomy" id="1274357"/>
    <lineage>
        <taxon>Bacteria</taxon>
        <taxon>Bacillati</taxon>
        <taxon>Bacillota</taxon>
        <taxon>Bacilli</taxon>
        <taxon>Bacillales</taxon>
        <taxon>Bacillaceae</taxon>
        <taxon>Ornithinibacillus</taxon>
    </lineage>
</organism>
<dbReference type="Proteomes" id="UP000613512">
    <property type="component" value="Unassembled WGS sequence"/>
</dbReference>